<reference evidence="8" key="1">
    <citation type="submission" date="2024-03" db="EMBL/GenBank/DDBJ databases">
        <title>Human intestinal bacterial collection.</title>
        <authorList>
            <person name="Pauvert C."/>
            <person name="Hitch T.C.A."/>
            <person name="Clavel T."/>
        </authorList>
    </citation>
    <scope>NUCLEOTIDE SEQUENCE [LARGE SCALE GENOMIC DNA]</scope>
    <source>
        <strain evidence="8">CLA-AA-H89B</strain>
    </source>
</reference>
<gene>
    <name evidence="8" type="ORF">WMO37_10495</name>
</gene>
<comment type="caution">
    <text evidence="8">The sequence shown here is derived from an EMBL/GenBank/DDBJ whole genome shotgun (WGS) entry which is preliminary data.</text>
</comment>
<feature type="domain" description="Orn/Lys/Arg decarboxylase C-terminal" evidence="7">
    <location>
        <begin position="395"/>
        <end position="458"/>
    </location>
</feature>
<evidence type="ECO:0000256" key="4">
    <source>
        <dbReference type="ARBA" id="ARBA00022898"/>
    </source>
</evidence>
<dbReference type="SUPFAM" id="SSF53383">
    <property type="entry name" value="PLP-dependent transferases"/>
    <property type="match status" value="1"/>
</dbReference>
<evidence type="ECO:0000313" key="9">
    <source>
        <dbReference type="Proteomes" id="UP001546774"/>
    </source>
</evidence>
<organism evidence="8 9">
    <name type="scientific">Lachnospira intestinalis</name>
    <dbReference type="NCBI Taxonomy" id="3133158"/>
    <lineage>
        <taxon>Bacteria</taxon>
        <taxon>Bacillati</taxon>
        <taxon>Bacillota</taxon>
        <taxon>Clostridia</taxon>
        <taxon>Lachnospirales</taxon>
        <taxon>Lachnospiraceae</taxon>
        <taxon>Lachnospira</taxon>
    </lineage>
</organism>
<evidence type="ECO:0000313" key="8">
    <source>
        <dbReference type="EMBL" id="MEQ2555433.1"/>
    </source>
</evidence>
<dbReference type="InterPro" id="IPR015421">
    <property type="entry name" value="PyrdxlP-dep_Trfase_major"/>
</dbReference>
<accession>A0ABV1H6V4</accession>
<evidence type="ECO:0000259" key="6">
    <source>
        <dbReference type="Pfam" id="PF01276"/>
    </source>
</evidence>
<keyword evidence="5" id="KW-0456">Lyase</keyword>
<sequence length="487" mass="55045">MKKDLLERLEEYCGADYVPLHMPGAKRNTQEFVMPNPYAIDITEIDGFDNMHHAEDILKEAFERTAKLFGAEESLWLINGSSAGLLAAICGATKKNDTVLVARNCHRAVYNAIYLNELNPVYLYPKEVTSGIYGAVSPSQVEQAFKQHENIRAVIITSPTYEGIVSDVKKIAEIVHRYGKILIVDEAHGAHFAFHEAFPESAVFCGADAVIQSIHKTLPSLTQTALLHLQGNIDKERVRRYWDMYQTTSPSYVLMGGIDRCMTVLETKGKPLFNAYVTRLLALRKKLETLTNIRLFPTDDISKIVLLVRDGKKLYQELLNKYHIQLEMASLQYVIAMTSIGDTDEYYERFFEALRQIDDEMQTKIRRGQKSQLQTEQDIKQRNELPTELENVEKITAFMECFPEVKCNPYDAQNGDAEPVELDLCVGRTAAAGVCFYPPGIPLIQAGEVYTGEIAEIIREGIQKNLEVIGIEKSEKGVYVSCLKSYF</sequence>
<evidence type="ECO:0000256" key="3">
    <source>
        <dbReference type="ARBA" id="ARBA00022793"/>
    </source>
</evidence>
<dbReference type="InterPro" id="IPR015424">
    <property type="entry name" value="PyrdxlP-dep_Trfase"/>
</dbReference>
<dbReference type="GO" id="GO:0008483">
    <property type="term" value="F:transaminase activity"/>
    <property type="evidence" value="ECO:0007669"/>
    <property type="project" value="UniProtKB-KW"/>
</dbReference>
<dbReference type="InterPro" id="IPR036633">
    <property type="entry name" value="Prn/Lys/Arg_de-COase_C_sf"/>
</dbReference>
<protein>
    <submittedName>
        <fullName evidence="8">Aminotransferase class I/II-fold pyridoxal phosphate-dependent enzyme</fullName>
    </submittedName>
</protein>
<evidence type="ECO:0000256" key="5">
    <source>
        <dbReference type="ARBA" id="ARBA00023239"/>
    </source>
</evidence>
<dbReference type="InterPro" id="IPR052357">
    <property type="entry name" value="Orn_Lys_Arg_decarboxylase-I"/>
</dbReference>
<dbReference type="SUPFAM" id="SSF55904">
    <property type="entry name" value="Ornithine decarboxylase C-terminal domain"/>
    <property type="match status" value="1"/>
</dbReference>
<dbReference type="EMBL" id="JBBMFS010000008">
    <property type="protein sequence ID" value="MEQ2555433.1"/>
    <property type="molecule type" value="Genomic_DNA"/>
</dbReference>
<name>A0ABV1H6V4_9FIRM</name>
<dbReference type="Gene3D" id="3.90.100.10">
    <property type="entry name" value="Orn/Lys/Arg decarboxylase, C-terminal domain"/>
    <property type="match status" value="1"/>
</dbReference>
<evidence type="ECO:0000256" key="1">
    <source>
        <dbReference type="ARBA" id="ARBA00001933"/>
    </source>
</evidence>
<keyword evidence="8" id="KW-0032">Aminotransferase</keyword>
<proteinExistence type="inferred from homology"/>
<feature type="domain" description="Orn/Lys/Arg decarboxylases family 1 pyridoxal-P attachment site" evidence="6">
    <location>
        <begin position="25"/>
        <end position="296"/>
    </location>
</feature>
<dbReference type="Gene3D" id="3.40.640.10">
    <property type="entry name" value="Type I PLP-dependent aspartate aminotransferase-like (Major domain)"/>
    <property type="match status" value="1"/>
</dbReference>
<evidence type="ECO:0000256" key="2">
    <source>
        <dbReference type="ARBA" id="ARBA00010671"/>
    </source>
</evidence>
<comment type="cofactor">
    <cofactor evidence="1">
        <name>pyridoxal 5'-phosphate</name>
        <dbReference type="ChEBI" id="CHEBI:597326"/>
    </cofactor>
</comment>
<dbReference type="PANTHER" id="PTHR43277">
    <property type="entry name" value="ARGININE DECARBOXYLASE"/>
    <property type="match status" value="1"/>
</dbReference>
<dbReference type="PANTHER" id="PTHR43277:SF4">
    <property type="entry name" value="ARGININE DECARBOXYLASE"/>
    <property type="match status" value="1"/>
</dbReference>
<keyword evidence="4" id="KW-0663">Pyridoxal phosphate</keyword>
<dbReference type="Pfam" id="PF03711">
    <property type="entry name" value="OKR_DC_1_C"/>
    <property type="match status" value="1"/>
</dbReference>
<dbReference type="Proteomes" id="UP001546774">
    <property type="component" value="Unassembled WGS sequence"/>
</dbReference>
<comment type="similarity">
    <text evidence="2">Belongs to the Orn/Lys/Arg decarboxylase class-I family.</text>
</comment>
<keyword evidence="8" id="KW-0808">Transferase</keyword>
<keyword evidence="9" id="KW-1185">Reference proteome</keyword>
<dbReference type="InterPro" id="IPR008286">
    <property type="entry name" value="Prn/Lys/Arg_de-COase_C"/>
</dbReference>
<dbReference type="Pfam" id="PF01276">
    <property type="entry name" value="OKR_DC_1"/>
    <property type="match status" value="1"/>
</dbReference>
<keyword evidence="3" id="KW-0210">Decarboxylase</keyword>
<dbReference type="InterPro" id="IPR000310">
    <property type="entry name" value="Orn/Lys/Arg_deCO2ase_major_dom"/>
</dbReference>
<evidence type="ECO:0000259" key="7">
    <source>
        <dbReference type="Pfam" id="PF03711"/>
    </source>
</evidence>